<evidence type="ECO:0000256" key="2">
    <source>
        <dbReference type="ARBA" id="ARBA00022692"/>
    </source>
</evidence>
<proteinExistence type="predicted"/>
<dbReference type="GO" id="GO:0005886">
    <property type="term" value="C:plasma membrane"/>
    <property type="evidence" value="ECO:0007669"/>
    <property type="project" value="UniProtKB-SubCell"/>
</dbReference>
<reference evidence="8" key="1">
    <citation type="submission" date="2014-10" db="EMBL/GenBank/DDBJ databases">
        <authorList>
            <person name="Kuske C.R."/>
            <person name="Challacombe J.F."/>
            <person name="Daligault H.E."/>
            <person name="Davenport K.W."/>
            <person name="Johnson S.L."/>
            <person name="Siddaramappa S."/>
            <person name="Petersen J.M."/>
        </authorList>
    </citation>
    <scope>NUCLEOTIDE SEQUENCE [LARGE SCALE GENOMIC DNA]</scope>
    <source>
        <strain evidence="8">CA97-1460</strain>
    </source>
</reference>
<evidence type="ECO:0000256" key="4">
    <source>
        <dbReference type="ARBA" id="ARBA00023136"/>
    </source>
</evidence>
<evidence type="ECO:0000313" key="8">
    <source>
        <dbReference type="Proteomes" id="UP000182521"/>
    </source>
</evidence>
<dbReference type="AlphaFoldDB" id="A0A1J0KSD1"/>
<keyword evidence="4 5" id="KW-0472">Membrane</keyword>
<evidence type="ECO:0000256" key="5">
    <source>
        <dbReference type="SAM" id="Phobius"/>
    </source>
</evidence>
<protein>
    <submittedName>
        <fullName evidence="7">Putative membrane protein</fullName>
    </submittedName>
</protein>
<evidence type="ECO:0000256" key="3">
    <source>
        <dbReference type="ARBA" id="ARBA00022989"/>
    </source>
</evidence>
<feature type="domain" description="ABC transmembrane type-1" evidence="6">
    <location>
        <begin position="19"/>
        <end position="298"/>
    </location>
</feature>
<feature type="transmembrane region" description="Helical" evidence="5">
    <location>
        <begin position="54"/>
        <end position="74"/>
    </location>
</feature>
<feature type="transmembrane region" description="Helical" evidence="5">
    <location>
        <begin position="240"/>
        <end position="263"/>
    </location>
</feature>
<dbReference type="Gene3D" id="1.20.1560.10">
    <property type="entry name" value="ABC transporter type 1, transmembrane domain"/>
    <property type="match status" value="2"/>
</dbReference>
<feature type="transmembrane region" description="Helical" evidence="5">
    <location>
        <begin position="269"/>
        <end position="289"/>
    </location>
</feature>
<gene>
    <name evidence="7" type="ORF">KX01_1333</name>
</gene>
<feature type="transmembrane region" description="Helical" evidence="5">
    <location>
        <begin position="127"/>
        <end position="149"/>
    </location>
</feature>
<name>A0A1J0KSD1_9GAMM</name>
<keyword evidence="3 5" id="KW-1133">Transmembrane helix</keyword>
<dbReference type="SUPFAM" id="SSF90123">
    <property type="entry name" value="ABC transporter transmembrane region"/>
    <property type="match status" value="1"/>
</dbReference>
<dbReference type="GO" id="GO:0015421">
    <property type="term" value="F:ABC-type oligopeptide transporter activity"/>
    <property type="evidence" value="ECO:0007669"/>
    <property type="project" value="TreeGrafter"/>
</dbReference>
<dbReference type="Proteomes" id="UP000182521">
    <property type="component" value="Chromosome"/>
</dbReference>
<dbReference type="GO" id="GO:0005524">
    <property type="term" value="F:ATP binding"/>
    <property type="evidence" value="ECO:0007669"/>
    <property type="project" value="InterPro"/>
</dbReference>
<comment type="subcellular location">
    <subcellularLocation>
        <location evidence="1">Cell membrane</location>
        <topology evidence="1">Multi-pass membrane protein</topology>
    </subcellularLocation>
</comment>
<dbReference type="InterPro" id="IPR039421">
    <property type="entry name" value="Type_1_exporter"/>
</dbReference>
<dbReference type="OrthoDB" id="311344at2"/>
<dbReference type="RefSeq" id="WP_071664231.1">
    <property type="nucleotide sequence ID" value="NZ_CP009654.1"/>
</dbReference>
<dbReference type="PANTHER" id="PTHR43394:SF4">
    <property type="entry name" value="TOXIN SECRETION ABC TRANSPORTER ATP-BINDING PROTEIN"/>
    <property type="match status" value="1"/>
</dbReference>
<feature type="transmembrane region" description="Helical" evidence="5">
    <location>
        <begin position="20"/>
        <end position="42"/>
    </location>
</feature>
<evidence type="ECO:0000313" key="7">
    <source>
        <dbReference type="EMBL" id="APC96540.1"/>
    </source>
</evidence>
<dbReference type="EMBL" id="CP009654">
    <property type="protein sequence ID" value="APC96540.1"/>
    <property type="molecule type" value="Genomic_DNA"/>
</dbReference>
<dbReference type="InterPro" id="IPR036640">
    <property type="entry name" value="ABC1_TM_sf"/>
</dbReference>
<evidence type="ECO:0000259" key="6">
    <source>
        <dbReference type="PROSITE" id="PS50929"/>
    </source>
</evidence>
<keyword evidence="2 5" id="KW-0812">Transmembrane</keyword>
<organism evidence="7 8">
    <name type="scientific">Francisella frigiditurris</name>
    <dbReference type="NCBI Taxonomy" id="1542390"/>
    <lineage>
        <taxon>Bacteria</taxon>
        <taxon>Pseudomonadati</taxon>
        <taxon>Pseudomonadota</taxon>
        <taxon>Gammaproteobacteria</taxon>
        <taxon>Thiotrichales</taxon>
        <taxon>Francisellaceae</taxon>
        <taxon>Francisella</taxon>
    </lineage>
</organism>
<sequence length="516" mass="59686">MLYKEIKSIIRIPRGTVYILIVYSILLGILSLTIPISVQTLVNTVGTTLSARPLISITVILFILLVTSFLIKLLQIYLVEHIKRKTFVNLCLKIAKHINLVKLSSFAKQNIVEKVNRTFEIGIIQKAIYVIFIILFDIALQAVFCILILAFYHPLFLVFDIVLIICILLSICLPFKKAYNAAIKESSSKYSTIAWIEEQANCPLFFRQGNGFIGLENVDNHLCGYLENRKEHFKWLAKHYIYIGIIYILINTILLSLGGYLIIQSQLSLGQLIAAELLVNIVLIGLLRVSYYLEDFYNFLVAIIKLSEILDLPQVKILNNKQNSKVELLNKVTKFEIINKDKTIYIFNFNENNIVNYSFNNEIYSALFSQFFDENNDNKEVNFLINDINSYLYESESLLKNIIFVRNIEIFKGNVLDNLLLLDSNIDNLNELNDMLKDFNLESLKTVFYKEIDSQKVKYDFNFNDITLAKITIIRAILQKPKLLILLDLFSIFDDEIQNKIIKCIQKYNIPTIIMK</sequence>
<dbReference type="InterPro" id="IPR011527">
    <property type="entry name" value="ABC1_TM_dom"/>
</dbReference>
<dbReference type="PANTHER" id="PTHR43394">
    <property type="entry name" value="ATP-DEPENDENT PERMEASE MDL1, MITOCHONDRIAL"/>
    <property type="match status" value="1"/>
</dbReference>
<keyword evidence="8" id="KW-1185">Reference proteome</keyword>
<accession>A0A1J0KSD1</accession>
<feature type="transmembrane region" description="Helical" evidence="5">
    <location>
        <begin position="155"/>
        <end position="175"/>
    </location>
</feature>
<dbReference type="STRING" id="1542390.KX01_1333"/>
<dbReference type="KEGG" id="frc:KX01_1333"/>
<evidence type="ECO:0000256" key="1">
    <source>
        <dbReference type="ARBA" id="ARBA00004651"/>
    </source>
</evidence>
<dbReference type="PROSITE" id="PS50929">
    <property type="entry name" value="ABC_TM1F"/>
    <property type="match status" value="1"/>
</dbReference>